<comment type="similarity">
    <text evidence="1">Belongs to the AIM6 family.</text>
</comment>
<keyword evidence="4" id="KW-1185">Reference proteome</keyword>
<dbReference type="Proteomes" id="UP000803844">
    <property type="component" value="Unassembled WGS sequence"/>
</dbReference>
<dbReference type="InterPro" id="IPR051236">
    <property type="entry name" value="HAT_RTT109-like"/>
</dbReference>
<dbReference type="OrthoDB" id="4153866at2759"/>
<protein>
    <recommendedName>
        <fullName evidence="2">Altered inheritance of mitochondria protein 6</fullName>
    </recommendedName>
</protein>
<dbReference type="SUPFAM" id="SSF51695">
    <property type="entry name" value="PLC-like phosphodiesterases"/>
    <property type="match status" value="1"/>
</dbReference>
<comment type="caution">
    <text evidence="3">The sequence shown here is derived from an EMBL/GenBank/DDBJ whole genome shotgun (WGS) entry which is preliminary data.</text>
</comment>
<sequence>VVGARLLQEEEDANDPALYMWDGNGTNADGRLWYPTNFLQDVIPKPVHSHNDYWRKVPLYTALGHGCTGVEADVWLFDEPERSDTLYIGHQEAALQPNRTFQSLYIQPLVDVLERQNPKTEFYAEKYRGVFDTNPEQTLVLLVDVKTSGPSTWAKVVEQLEPLRQRDWLTYFANGTVHTRPVTVVGTGNTPFADLIANETYRDYFFDAPLNKLAYSHSVSSGAAADDQYDVTNSYYASVSFRASIGSPWLGNLGAEQMERIREQVRAAHKRGLKVRYWDLPAWPVSARNRIWDLLVKEGVDMLNADDLKSAAKREWRY</sequence>
<feature type="non-terminal residue" evidence="3">
    <location>
        <position position="1"/>
    </location>
</feature>
<dbReference type="PANTHER" id="PTHR31571:SF1">
    <property type="entry name" value="ALTERED INHERITANCE OF MITOCHONDRIA PROTEIN 6"/>
    <property type="match status" value="1"/>
</dbReference>
<dbReference type="RefSeq" id="XP_040771261.1">
    <property type="nucleotide sequence ID" value="XM_040918004.1"/>
</dbReference>
<dbReference type="InterPro" id="IPR017946">
    <property type="entry name" value="PLC-like_Pdiesterase_TIM-brl"/>
</dbReference>
<reference evidence="3" key="1">
    <citation type="journal article" date="2020" name="Phytopathology">
        <title>Genome sequence of the chestnut blight fungus Cryphonectria parasitica EP155: A fundamental resource for an archetypical invasive plant pathogen.</title>
        <authorList>
            <person name="Crouch J.A."/>
            <person name="Dawe A."/>
            <person name="Aerts A."/>
            <person name="Barry K."/>
            <person name="Churchill A.C.L."/>
            <person name="Grimwood J."/>
            <person name="Hillman B."/>
            <person name="Milgroom M.G."/>
            <person name="Pangilinan J."/>
            <person name="Smith M."/>
            <person name="Salamov A."/>
            <person name="Schmutz J."/>
            <person name="Yadav J."/>
            <person name="Grigoriev I.V."/>
            <person name="Nuss D."/>
        </authorList>
    </citation>
    <scope>NUCLEOTIDE SEQUENCE</scope>
    <source>
        <strain evidence="3">EP155</strain>
    </source>
</reference>
<evidence type="ECO:0000256" key="2">
    <source>
        <dbReference type="ARBA" id="ARBA00014286"/>
    </source>
</evidence>
<gene>
    <name evidence="3" type="ORF">M406DRAFT_269413</name>
</gene>
<name>A0A9P4XS47_CRYP1</name>
<dbReference type="GO" id="GO:0008081">
    <property type="term" value="F:phosphoric diester hydrolase activity"/>
    <property type="evidence" value="ECO:0007669"/>
    <property type="project" value="InterPro"/>
</dbReference>
<evidence type="ECO:0000313" key="3">
    <source>
        <dbReference type="EMBL" id="KAF3760282.1"/>
    </source>
</evidence>
<evidence type="ECO:0000256" key="1">
    <source>
        <dbReference type="ARBA" id="ARBA00008858"/>
    </source>
</evidence>
<proteinExistence type="inferred from homology"/>
<organism evidence="3 4">
    <name type="scientific">Cryphonectria parasitica (strain ATCC 38755 / EP155)</name>
    <dbReference type="NCBI Taxonomy" id="660469"/>
    <lineage>
        <taxon>Eukaryota</taxon>
        <taxon>Fungi</taxon>
        <taxon>Dikarya</taxon>
        <taxon>Ascomycota</taxon>
        <taxon>Pezizomycotina</taxon>
        <taxon>Sordariomycetes</taxon>
        <taxon>Sordariomycetidae</taxon>
        <taxon>Diaporthales</taxon>
        <taxon>Cryphonectriaceae</taxon>
        <taxon>Cryphonectria-Endothia species complex</taxon>
        <taxon>Cryphonectria</taxon>
    </lineage>
</organism>
<dbReference type="AlphaFoldDB" id="A0A9P4XS47"/>
<accession>A0A9P4XS47</accession>
<dbReference type="GeneID" id="63835133"/>
<dbReference type="GO" id="GO:0006629">
    <property type="term" value="P:lipid metabolic process"/>
    <property type="evidence" value="ECO:0007669"/>
    <property type="project" value="InterPro"/>
</dbReference>
<dbReference type="PANTHER" id="PTHR31571">
    <property type="entry name" value="ALTERED INHERITANCE OF MITOCHONDRIA PROTEIN 6"/>
    <property type="match status" value="1"/>
</dbReference>
<evidence type="ECO:0000313" key="4">
    <source>
        <dbReference type="Proteomes" id="UP000803844"/>
    </source>
</evidence>
<dbReference type="EMBL" id="MU032353">
    <property type="protein sequence ID" value="KAF3760282.1"/>
    <property type="molecule type" value="Genomic_DNA"/>
</dbReference>